<feature type="non-terminal residue" evidence="2">
    <location>
        <position position="163"/>
    </location>
</feature>
<keyword evidence="3" id="KW-1185">Reference proteome</keyword>
<dbReference type="AlphaFoldDB" id="A0A9N9A186"/>
<sequence length="163" mass="19129">EFDRNKVDRLCSLPDSKKVHDIHEELGKREASHKIAELLSLQYGSISVTVVAHKKRLIIDWSNRLERLRARKQKQQKKKVQSQQVLPLTTKRKIPAKQDLNKNEGVSSLVKGKIDVLSVKYRKVSKHWSNVRKTVQVEQEEQERLTKNREARRAEFLQENTNE</sequence>
<comment type="caution">
    <text evidence="2">The sequence shown here is derived from an EMBL/GenBank/DDBJ whole genome shotgun (WGS) entry which is preliminary data.</text>
</comment>
<evidence type="ECO:0000313" key="2">
    <source>
        <dbReference type="EMBL" id="CAG8514093.1"/>
    </source>
</evidence>
<feature type="region of interest" description="Disordered" evidence="1">
    <location>
        <begin position="137"/>
        <end position="163"/>
    </location>
</feature>
<feature type="region of interest" description="Disordered" evidence="1">
    <location>
        <begin position="72"/>
        <end position="100"/>
    </location>
</feature>
<dbReference type="Proteomes" id="UP000789759">
    <property type="component" value="Unassembled WGS sequence"/>
</dbReference>
<organism evidence="2 3">
    <name type="scientific">Cetraspora pellucida</name>
    <dbReference type="NCBI Taxonomy" id="1433469"/>
    <lineage>
        <taxon>Eukaryota</taxon>
        <taxon>Fungi</taxon>
        <taxon>Fungi incertae sedis</taxon>
        <taxon>Mucoromycota</taxon>
        <taxon>Glomeromycotina</taxon>
        <taxon>Glomeromycetes</taxon>
        <taxon>Diversisporales</taxon>
        <taxon>Gigasporaceae</taxon>
        <taxon>Cetraspora</taxon>
    </lineage>
</organism>
<evidence type="ECO:0000313" key="3">
    <source>
        <dbReference type="Proteomes" id="UP000789759"/>
    </source>
</evidence>
<protein>
    <submittedName>
        <fullName evidence="2">13456_t:CDS:1</fullName>
    </submittedName>
</protein>
<proteinExistence type="predicted"/>
<gene>
    <name evidence="2" type="ORF">CPELLU_LOCUS3061</name>
</gene>
<feature type="compositionally biased region" description="Basic and acidic residues" evidence="1">
    <location>
        <begin position="142"/>
        <end position="156"/>
    </location>
</feature>
<name>A0A9N9A186_9GLOM</name>
<accession>A0A9N9A186</accession>
<reference evidence="2" key="1">
    <citation type="submission" date="2021-06" db="EMBL/GenBank/DDBJ databases">
        <authorList>
            <person name="Kallberg Y."/>
            <person name="Tangrot J."/>
            <person name="Rosling A."/>
        </authorList>
    </citation>
    <scope>NUCLEOTIDE SEQUENCE</scope>
    <source>
        <strain evidence="2">FL966</strain>
    </source>
</reference>
<dbReference type="EMBL" id="CAJVQA010001429">
    <property type="protein sequence ID" value="CAG8514093.1"/>
    <property type="molecule type" value="Genomic_DNA"/>
</dbReference>
<evidence type="ECO:0000256" key="1">
    <source>
        <dbReference type="SAM" id="MobiDB-lite"/>
    </source>
</evidence>